<dbReference type="CDD" id="cd00229">
    <property type="entry name" value="SGNH_hydrolase"/>
    <property type="match status" value="1"/>
</dbReference>
<protein>
    <submittedName>
        <fullName evidence="2">SGNH/GDSL hydrolase family protein</fullName>
    </submittedName>
</protein>
<sequence length="200" mass="21820">MLVFGDSWTYGQAATPIERGYAYVLPEVLGGSTVVDGVPGSGYIRVDRPRFGDRIEALDPSAEYDLIILQGSINDRRTDLGGYTAAVNAAWDRLARTYPDVPVVILGPAPQVLPVEVATAQIDRRLASLAAARQWWYISPLQEHWITDENYLDVIDTSGVGRDHPSVAGHAYLAKRLAEAIHAITDPVTRLAASEDHPTD</sequence>
<name>A0A939QIB9_9MICO</name>
<gene>
    <name evidence="2" type="ORF">J5V96_06810</name>
</gene>
<evidence type="ECO:0000313" key="2">
    <source>
        <dbReference type="EMBL" id="MBO3663219.1"/>
    </source>
</evidence>
<dbReference type="AlphaFoldDB" id="A0A939QIB9"/>
<reference evidence="2" key="1">
    <citation type="submission" date="2021-03" db="EMBL/GenBank/DDBJ databases">
        <title>Microbacterium sp. nov., a novel actinobacterium isolated from cow dung.</title>
        <authorList>
            <person name="Zhang L."/>
        </authorList>
    </citation>
    <scope>NUCLEOTIDE SEQUENCE</scope>
    <source>
        <strain evidence="2">NEAU-LLB</strain>
    </source>
</reference>
<organism evidence="2 3">
    <name type="scientific">Microbacterium stercoris</name>
    <dbReference type="NCBI Taxonomy" id="2820289"/>
    <lineage>
        <taxon>Bacteria</taxon>
        <taxon>Bacillati</taxon>
        <taxon>Actinomycetota</taxon>
        <taxon>Actinomycetes</taxon>
        <taxon>Micrococcales</taxon>
        <taxon>Microbacteriaceae</taxon>
        <taxon>Microbacterium</taxon>
    </lineage>
</organism>
<dbReference type="EMBL" id="JAGFOA010000002">
    <property type="protein sequence ID" value="MBO3663219.1"/>
    <property type="molecule type" value="Genomic_DNA"/>
</dbReference>
<evidence type="ECO:0000259" key="1">
    <source>
        <dbReference type="Pfam" id="PF13472"/>
    </source>
</evidence>
<dbReference type="InterPro" id="IPR013830">
    <property type="entry name" value="SGNH_hydro"/>
</dbReference>
<feature type="domain" description="SGNH hydrolase-type esterase" evidence="1">
    <location>
        <begin position="3"/>
        <end position="171"/>
    </location>
</feature>
<dbReference type="SUPFAM" id="SSF52266">
    <property type="entry name" value="SGNH hydrolase"/>
    <property type="match status" value="1"/>
</dbReference>
<accession>A0A939QIB9</accession>
<dbReference type="Proteomes" id="UP000680132">
    <property type="component" value="Unassembled WGS sequence"/>
</dbReference>
<keyword evidence="3" id="KW-1185">Reference proteome</keyword>
<dbReference type="Gene3D" id="3.40.50.1110">
    <property type="entry name" value="SGNH hydrolase"/>
    <property type="match status" value="1"/>
</dbReference>
<dbReference type="GO" id="GO:0016787">
    <property type="term" value="F:hydrolase activity"/>
    <property type="evidence" value="ECO:0007669"/>
    <property type="project" value="UniProtKB-KW"/>
</dbReference>
<dbReference type="Pfam" id="PF13472">
    <property type="entry name" value="Lipase_GDSL_2"/>
    <property type="match status" value="1"/>
</dbReference>
<comment type="caution">
    <text evidence="2">The sequence shown here is derived from an EMBL/GenBank/DDBJ whole genome shotgun (WGS) entry which is preliminary data.</text>
</comment>
<evidence type="ECO:0000313" key="3">
    <source>
        <dbReference type="Proteomes" id="UP000680132"/>
    </source>
</evidence>
<keyword evidence="2" id="KW-0378">Hydrolase</keyword>
<proteinExistence type="predicted"/>
<dbReference type="InterPro" id="IPR036514">
    <property type="entry name" value="SGNH_hydro_sf"/>
</dbReference>